<organism evidence="1 2">
    <name type="scientific">Anaerotruncus colihominis DSM 17241</name>
    <dbReference type="NCBI Taxonomy" id="445972"/>
    <lineage>
        <taxon>Bacteria</taxon>
        <taxon>Bacillati</taxon>
        <taxon>Bacillota</taxon>
        <taxon>Clostridia</taxon>
        <taxon>Eubacteriales</taxon>
        <taxon>Oscillospiraceae</taxon>
        <taxon>Anaerotruncus</taxon>
    </lineage>
</organism>
<evidence type="ECO:0000313" key="2">
    <source>
        <dbReference type="Proteomes" id="UP000003803"/>
    </source>
</evidence>
<reference evidence="1" key="1">
    <citation type="submission" date="2007-11" db="EMBL/GenBank/DDBJ databases">
        <authorList>
            <person name="Fulton L."/>
            <person name="Clifton S."/>
            <person name="Fulton B."/>
            <person name="Xu J."/>
            <person name="Minx P."/>
            <person name="Pepin K.H."/>
            <person name="Johnson M."/>
            <person name="Thiruvilangam P."/>
            <person name="Bhonagiri V."/>
            <person name="Nash W.E."/>
            <person name="Mardis E.R."/>
            <person name="Wilson R.K."/>
        </authorList>
    </citation>
    <scope>NUCLEOTIDE SEQUENCE [LARGE SCALE GENOMIC DNA]</scope>
    <source>
        <strain evidence="1">DSM 17241</strain>
    </source>
</reference>
<dbReference type="HOGENOM" id="CLU_3264830_0_0_9"/>
<dbReference type="Proteomes" id="UP000003803">
    <property type="component" value="Unassembled WGS sequence"/>
</dbReference>
<gene>
    <name evidence="1" type="ORF">ANACOL_04329</name>
</gene>
<dbReference type="AlphaFoldDB" id="B0PHN6"/>
<evidence type="ECO:0000313" key="1">
    <source>
        <dbReference type="EMBL" id="EDS09004.1"/>
    </source>
</evidence>
<dbReference type="EMBL" id="ABGD02000034">
    <property type="protein sequence ID" value="EDS09004.1"/>
    <property type="molecule type" value="Genomic_DNA"/>
</dbReference>
<proteinExistence type="predicted"/>
<name>B0PHN6_9FIRM</name>
<protein>
    <submittedName>
        <fullName evidence="1">Uncharacterized protein</fullName>
    </submittedName>
</protein>
<comment type="caution">
    <text evidence="1">The sequence shown here is derived from an EMBL/GenBank/DDBJ whole genome shotgun (WGS) entry which is preliminary data.</text>
</comment>
<keyword evidence="2" id="KW-1185">Reference proteome</keyword>
<reference evidence="1" key="2">
    <citation type="submission" date="2013-09" db="EMBL/GenBank/DDBJ databases">
        <title>Draft genome sequence of Anaerotruncus colihominis(DSM 17241).</title>
        <authorList>
            <person name="Sudarsanam P."/>
            <person name="Ley R."/>
            <person name="Guruge J."/>
            <person name="Turnbaugh P.J."/>
            <person name="Mahowald M."/>
            <person name="Liep D."/>
            <person name="Gordon J."/>
        </authorList>
    </citation>
    <scope>NUCLEOTIDE SEQUENCE</scope>
    <source>
        <strain evidence="1">DSM 17241</strain>
    </source>
</reference>
<sequence length="41" mass="4905">MLCNYFFINIFVHEHNYAIYIDQPVSNPLESGLNMNQEKQE</sequence>
<accession>B0PHN6</accession>